<dbReference type="NCBIfam" id="TIGR01733">
    <property type="entry name" value="AA-adenyl-dom"/>
    <property type="match status" value="1"/>
</dbReference>
<dbReference type="Gene3D" id="3.30.300.30">
    <property type="match status" value="1"/>
</dbReference>
<dbReference type="RefSeq" id="WP_393169606.1">
    <property type="nucleotide sequence ID" value="NZ_JBICRM010000016.1"/>
</dbReference>
<protein>
    <recommendedName>
        <fullName evidence="4">Phenyloxazoline synthase MbtB</fullName>
    </recommendedName>
    <alternativeName>
        <fullName evidence="8">Mycobactin synthetase protein B</fullName>
    </alternativeName>
</protein>
<feature type="region of interest" description="Disordered" evidence="9">
    <location>
        <begin position="1258"/>
        <end position="1293"/>
    </location>
</feature>
<dbReference type="InterPro" id="IPR036736">
    <property type="entry name" value="ACP-like_sf"/>
</dbReference>
<keyword evidence="5" id="KW-0596">Phosphopantetheine</keyword>
<dbReference type="Pfam" id="PF00550">
    <property type="entry name" value="PP-binding"/>
    <property type="match status" value="2"/>
</dbReference>
<keyword evidence="6" id="KW-0597">Phosphoprotein</keyword>
<name>A0ABW7AHM4_9ACTN</name>
<evidence type="ECO:0000256" key="5">
    <source>
        <dbReference type="ARBA" id="ARBA00022450"/>
    </source>
</evidence>
<dbReference type="InterPro" id="IPR045851">
    <property type="entry name" value="AMP-bd_C_sf"/>
</dbReference>
<dbReference type="InterPro" id="IPR023213">
    <property type="entry name" value="CAT-like_dom_sf"/>
</dbReference>
<dbReference type="Pfam" id="PF00501">
    <property type="entry name" value="AMP-binding"/>
    <property type="match status" value="1"/>
</dbReference>
<reference evidence="11 12" key="1">
    <citation type="submission" date="2024-10" db="EMBL/GenBank/DDBJ databases">
        <authorList>
            <person name="Topkara A.R."/>
            <person name="Saygin H."/>
        </authorList>
    </citation>
    <scope>NUCLEOTIDE SEQUENCE [LARGE SCALE GENOMIC DNA]</scope>
    <source>
        <strain evidence="11 12">M3C6</strain>
    </source>
</reference>
<evidence type="ECO:0000256" key="2">
    <source>
        <dbReference type="ARBA" id="ARBA00005102"/>
    </source>
</evidence>
<dbReference type="SMART" id="SM00823">
    <property type="entry name" value="PKS_PP"/>
    <property type="match status" value="2"/>
</dbReference>
<dbReference type="InterPro" id="IPR009081">
    <property type="entry name" value="PP-bd_ACP"/>
</dbReference>
<dbReference type="SUPFAM" id="SSF56801">
    <property type="entry name" value="Acetyl-CoA synthetase-like"/>
    <property type="match status" value="1"/>
</dbReference>
<evidence type="ECO:0000256" key="3">
    <source>
        <dbReference type="ARBA" id="ARBA00007380"/>
    </source>
</evidence>
<comment type="pathway">
    <text evidence="2">Siderophore biosynthesis; mycobactin biosynthesis.</text>
</comment>
<feature type="domain" description="Carrier" evidence="10">
    <location>
        <begin position="1185"/>
        <end position="1260"/>
    </location>
</feature>
<dbReference type="PANTHER" id="PTHR45527:SF10">
    <property type="entry name" value="PYOCHELIN SYNTHASE PCHF"/>
    <property type="match status" value="1"/>
</dbReference>
<gene>
    <name evidence="11" type="ORF">ACFLIM_25755</name>
</gene>
<feature type="region of interest" description="Disordered" evidence="9">
    <location>
        <begin position="1153"/>
        <end position="1190"/>
    </location>
</feature>
<dbReference type="SUPFAM" id="SSF52777">
    <property type="entry name" value="CoA-dependent acyltransferases"/>
    <property type="match status" value="2"/>
</dbReference>
<dbReference type="CDD" id="cd12114">
    <property type="entry name" value="A_NRPS_TlmIV_like"/>
    <property type="match status" value="1"/>
</dbReference>
<comment type="cofactor">
    <cofactor evidence="1">
        <name>pantetheine 4'-phosphate</name>
        <dbReference type="ChEBI" id="CHEBI:47942"/>
    </cofactor>
</comment>
<dbReference type="InterPro" id="IPR042099">
    <property type="entry name" value="ANL_N_sf"/>
</dbReference>
<dbReference type="Proteomes" id="UP001603978">
    <property type="component" value="Unassembled WGS sequence"/>
</dbReference>
<dbReference type="Pfam" id="PF13193">
    <property type="entry name" value="AMP-binding_C"/>
    <property type="match status" value="1"/>
</dbReference>
<evidence type="ECO:0000256" key="8">
    <source>
        <dbReference type="ARBA" id="ARBA00033440"/>
    </source>
</evidence>
<dbReference type="Gene3D" id="1.10.1200.10">
    <property type="entry name" value="ACP-like"/>
    <property type="match status" value="2"/>
</dbReference>
<comment type="caution">
    <text evidence="11">The sequence shown here is derived from an EMBL/GenBank/DDBJ whole genome shotgun (WGS) entry which is preliminary data.</text>
</comment>
<dbReference type="InterPro" id="IPR000873">
    <property type="entry name" value="AMP-dep_synth/lig_dom"/>
</dbReference>
<feature type="compositionally biased region" description="Low complexity" evidence="9">
    <location>
        <begin position="1273"/>
        <end position="1284"/>
    </location>
</feature>
<evidence type="ECO:0000256" key="1">
    <source>
        <dbReference type="ARBA" id="ARBA00001957"/>
    </source>
</evidence>
<dbReference type="EMBL" id="JBICRM010000016">
    <property type="protein sequence ID" value="MFG1706604.1"/>
    <property type="molecule type" value="Genomic_DNA"/>
</dbReference>
<evidence type="ECO:0000256" key="4">
    <source>
        <dbReference type="ARBA" id="ARBA00016743"/>
    </source>
</evidence>
<evidence type="ECO:0000256" key="7">
    <source>
        <dbReference type="ARBA" id="ARBA00022598"/>
    </source>
</evidence>
<dbReference type="Gene3D" id="3.40.50.12780">
    <property type="entry name" value="N-terminal domain of ligase-like"/>
    <property type="match status" value="1"/>
</dbReference>
<dbReference type="CDD" id="cd19535">
    <property type="entry name" value="Cyc_NRPS"/>
    <property type="match status" value="1"/>
</dbReference>
<organism evidence="11 12">
    <name type="scientific">Nonomuraea marmarensis</name>
    <dbReference type="NCBI Taxonomy" id="3351344"/>
    <lineage>
        <taxon>Bacteria</taxon>
        <taxon>Bacillati</taxon>
        <taxon>Actinomycetota</taxon>
        <taxon>Actinomycetes</taxon>
        <taxon>Streptosporangiales</taxon>
        <taxon>Streptosporangiaceae</taxon>
        <taxon>Nonomuraea</taxon>
    </lineage>
</organism>
<dbReference type="InterPro" id="IPR020806">
    <property type="entry name" value="PKS_PP-bd"/>
</dbReference>
<dbReference type="InterPro" id="IPR025110">
    <property type="entry name" value="AMP-bd_C"/>
</dbReference>
<evidence type="ECO:0000256" key="9">
    <source>
        <dbReference type="SAM" id="MobiDB-lite"/>
    </source>
</evidence>
<evidence type="ECO:0000313" key="12">
    <source>
        <dbReference type="Proteomes" id="UP001603978"/>
    </source>
</evidence>
<keyword evidence="7" id="KW-0436">Ligase</keyword>
<dbReference type="Gene3D" id="3.30.559.30">
    <property type="entry name" value="Nonribosomal peptide synthetase, condensation domain"/>
    <property type="match status" value="1"/>
</dbReference>
<evidence type="ECO:0000256" key="6">
    <source>
        <dbReference type="ARBA" id="ARBA00022553"/>
    </source>
</evidence>
<dbReference type="InterPro" id="IPR010071">
    <property type="entry name" value="AA_adenyl_dom"/>
</dbReference>
<feature type="domain" description="Carrier" evidence="10">
    <location>
        <begin position="7"/>
        <end position="83"/>
    </location>
</feature>
<dbReference type="SUPFAM" id="SSF47336">
    <property type="entry name" value="ACP-like"/>
    <property type="match status" value="2"/>
</dbReference>
<dbReference type="InterPro" id="IPR020845">
    <property type="entry name" value="AMP-binding_CS"/>
</dbReference>
<accession>A0ABW7AHM4</accession>
<dbReference type="InterPro" id="IPR057737">
    <property type="entry name" value="Condensation_MtbB-like"/>
</dbReference>
<dbReference type="InterPro" id="IPR001242">
    <property type="entry name" value="Condensation_dom"/>
</dbReference>
<dbReference type="Pfam" id="PF00668">
    <property type="entry name" value="Condensation"/>
    <property type="match status" value="1"/>
</dbReference>
<evidence type="ECO:0000259" key="10">
    <source>
        <dbReference type="PROSITE" id="PS50075"/>
    </source>
</evidence>
<comment type="similarity">
    <text evidence="3">Belongs to the ATP-dependent AMP-binding enzyme family. MbtB subfamily.</text>
</comment>
<sequence>MPEAPLSSSPVSVEDVTDLVAEVLGLATSAVAADTELTLMGLESFTAVRLRRRLRDLGLDLPMTAFLGAATVRTIAAGMADPGKPGLGLTAVAEEEGFPLTPLQTAYWIGRDPAFPLGGVATFYYREYDRETGPDGPEADLARLTEAWNRLVQRHPMLRMIVDRRGRQHILPHVDPYEIAVEDLRKAGPGEVQERVRLLRYERSHQVRPADRWPLFDIRAAFLPDGRTRIFLGTDILSLDLTGWMQVMSEWGRLVADPDTALPPVPTTFAEVVRRRHTDPDEVRRREHDLEYWRGRATSLPPGPRLPWAKDLAQVRAHRFTRSYAELDSGEWRALREQAARRGLSPTGVLLAAFRLVLARWGADEAFCLNTTLFDRPDDPELTHVVGDFTTTVLVEFAQVDLRHWNGFEDFAAQVNRRFWTDLEHRAVSGIEVMREVATPADLTPSHPVVFTSGVGLTAPGGSPAGWLGEEIFGVSQTPQVALDHIVHDEDGRLRICWDAVEGVFADGLVEGMRDAHHRLLRRLAADPDAWHDPGLGWDPSYLADEPLSVRTDAGPLLTDPLRAAAHAMPAKEALLATGGGLTHEELAGRAERIGSALAALGVGPGDLIAVAFPQSVEQVVALLGVCASGAGYVPVEPSWPESRIASVCEQAGIHHALVPGDGGPAWPGTVSVHRLADLEKEARTAPARRPGPDDLAYVIFTSGSTGRPKGVAIEHRAARTTIDAMIDRFPVGPEDRVLALSAFSFDLSVHDVFGVMGTGAALVLPDAARQRDPGHWLDLMERHRVTVWNTAPALMEMLVEYAEIDPDRARRALASLRLVFLSGDWIPVTLPDRIRAMAPDAQVVSLGGATEASIWSICYPIGEVSPSWASIPYGRALPGQCFHILDDQGRPCPIGRPGELRIGGDGLARGYIGDERQTTERFVTDPVLRRRLYRTGDLGRWRSDGTIEFMGRMDRQVKIRGHRIELGEVESVLRRMPGVQHSVALSVPGPDGRPRLVAYVVAADHGQPPADEAVIAHLRERLPDYMVPSRFVPMDGFPVTSNGKIDYKALPNPYQRPGDPADQQLVDDVAAPPAPESVPGPRASEADLATLIREAAEDGLEITVRIAAGTLPPARAMAAAGFWAERLRAAAGLTLGERLADDDALIELPAIPSGPAAQDRELPTPQAPEPIGDEAQAGTPGPTRPDAEVERVVSRVLSELLGGMEVDPTLPFFRLGATSLTLVRAHATLTELLDPKLTLLDMFNRPTIRQLAVHITERREESESPPTPSAPAVPAGTGAAEPVDTASRRAQARRLARLKAEAAIR</sequence>
<keyword evidence="12" id="KW-1185">Reference proteome</keyword>
<dbReference type="Gene3D" id="3.30.559.10">
    <property type="entry name" value="Chloramphenicol acetyltransferase-like domain"/>
    <property type="match status" value="1"/>
</dbReference>
<dbReference type="PANTHER" id="PTHR45527">
    <property type="entry name" value="NONRIBOSOMAL PEPTIDE SYNTHETASE"/>
    <property type="match status" value="1"/>
</dbReference>
<dbReference type="PROSITE" id="PS50075">
    <property type="entry name" value="CARRIER"/>
    <property type="match status" value="2"/>
</dbReference>
<proteinExistence type="inferred from homology"/>
<dbReference type="PROSITE" id="PS00455">
    <property type="entry name" value="AMP_BINDING"/>
    <property type="match status" value="1"/>
</dbReference>
<evidence type="ECO:0000313" key="11">
    <source>
        <dbReference type="EMBL" id="MFG1706604.1"/>
    </source>
</evidence>
<feature type="region of interest" description="Disordered" evidence="9">
    <location>
        <begin position="1053"/>
        <end position="1083"/>
    </location>
</feature>